<sequence>MSYLYQQKKVILIVSYGSSSYNAGNNFILTLQEQLKSAFHDYAVYPAIITHNYTQDKDSAVLPFLCNVLEQLHNNKITSLYILPAFLLPGHSFLKMQQTLADYQYLFNEINMCKPLLATKGCYESISMSLTTLYPIHHNDEIVIFLGHGSSHSSSIYYSELETYFHNNHHINYSVLTLDFISDIEDFIARLHARGIKYIRLVPLLMLVGYHVLHDMAGKHQASLYSVLTNAGFKVDCILTGLGNEPFIQQLFIKQVETHFI</sequence>
<dbReference type="RefSeq" id="WP_091687279.1">
    <property type="nucleotide sequence ID" value="NZ_BAABFM010000004.1"/>
</dbReference>
<organism evidence="3 4">
    <name type="scientific">Anaerocolumna aminovalerica</name>
    <dbReference type="NCBI Taxonomy" id="1527"/>
    <lineage>
        <taxon>Bacteria</taxon>
        <taxon>Bacillati</taxon>
        <taxon>Bacillota</taxon>
        <taxon>Clostridia</taxon>
        <taxon>Lachnospirales</taxon>
        <taxon>Lachnospiraceae</taxon>
        <taxon>Anaerocolumna</taxon>
    </lineage>
</organism>
<keyword evidence="2" id="KW-0170">Cobalt</keyword>
<name>A0A1I5GUH8_9FIRM</name>
<feature type="active site" description="Proton acceptor" evidence="1">
    <location>
        <position position="148"/>
    </location>
</feature>
<dbReference type="GO" id="GO:0046872">
    <property type="term" value="F:metal ion binding"/>
    <property type="evidence" value="ECO:0007669"/>
    <property type="project" value="UniProtKB-KW"/>
</dbReference>
<reference evidence="3 4" key="1">
    <citation type="submission" date="2016-10" db="EMBL/GenBank/DDBJ databases">
        <authorList>
            <person name="de Groot N.N."/>
        </authorList>
    </citation>
    <scope>NUCLEOTIDE SEQUENCE [LARGE SCALE GENOMIC DNA]</scope>
    <source>
        <strain evidence="3 4">DSM 1283</strain>
    </source>
</reference>
<dbReference type="Gene3D" id="3.40.50.1400">
    <property type="match status" value="2"/>
</dbReference>
<evidence type="ECO:0000256" key="2">
    <source>
        <dbReference type="PIRSR" id="PIRSR033579-3"/>
    </source>
</evidence>
<gene>
    <name evidence="3" type="ORF">SAMN04489757_12254</name>
</gene>
<dbReference type="STRING" id="1527.SAMN04489757_12254"/>
<evidence type="ECO:0000256" key="1">
    <source>
        <dbReference type="PIRSR" id="PIRSR033579-1"/>
    </source>
</evidence>
<keyword evidence="4" id="KW-1185">Reference proteome</keyword>
<dbReference type="GO" id="GO:0016852">
    <property type="term" value="F:sirohydrochlorin cobaltochelatase activity"/>
    <property type="evidence" value="ECO:0007669"/>
    <property type="project" value="InterPro"/>
</dbReference>
<evidence type="ECO:0000313" key="3">
    <source>
        <dbReference type="EMBL" id="SFO39486.1"/>
    </source>
</evidence>
<proteinExistence type="predicted"/>
<dbReference type="GO" id="GO:0019251">
    <property type="term" value="P:anaerobic cobalamin biosynthetic process"/>
    <property type="evidence" value="ECO:0007669"/>
    <property type="project" value="InterPro"/>
</dbReference>
<keyword evidence="2" id="KW-0479">Metal-binding</keyword>
<dbReference type="Pfam" id="PF06180">
    <property type="entry name" value="CbiK"/>
    <property type="match status" value="1"/>
</dbReference>
<dbReference type="OrthoDB" id="9770331at2"/>
<dbReference type="InterPro" id="IPR010388">
    <property type="entry name" value="Anaerobic_Co-chelatase"/>
</dbReference>
<dbReference type="PIRSF" id="PIRSF033579">
    <property type="entry name" value="Anaer_Co_chel"/>
    <property type="match status" value="1"/>
</dbReference>
<protein>
    <submittedName>
        <fullName evidence="3">Cobalamin biosynthesis protein CbiK, Co2+ chelatase</fullName>
    </submittedName>
</protein>
<feature type="binding site" evidence="2">
    <location>
        <position position="211"/>
    </location>
    <ligand>
        <name>Co(2+)</name>
        <dbReference type="ChEBI" id="CHEBI:48828"/>
    </ligand>
</feature>
<accession>A0A1I5GUH8</accession>
<dbReference type="SUPFAM" id="SSF53800">
    <property type="entry name" value="Chelatase"/>
    <property type="match status" value="1"/>
</dbReference>
<feature type="binding site" evidence="2">
    <location>
        <position position="148"/>
    </location>
    <ligand>
        <name>Co(2+)</name>
        <dbReference type="ChEBI" id="CHEBI:48828"/>
    </ligand>
</feature>
<dbReference type="EMBL" id="FOWD01000022">
    <property type="protein sequence ID" value="SFO39486.1"/>
    <property type="molecule type" value="Genomic_DNA"/>
</dbReference>
<evidence type="ECO:0000313" key="4">
    <source>
        <dbReference type="Proteomes" id="UP000198806"/>
    </source>
</evidence>
<dbReference type="Proteomes" id="UP000198806">
    <property type="component" value="Unassembled WGS sequence"/>
</dbReference>
<dbReference type="AlphaFoldDB" id="A0A1I5GUH8"/>